<dbReference type="Proteomes" id="UP001652660">
    <property type="component" value="Chromosome 2e"/>
</dbReference>
<reference evidence="6" key="2">
    <citation type="submission" date="2025-08" db="UniProtKB">
        <authorList>
            <consortium name="RefSeq"/>
        </authorList>
    </citation>
    <scope>IDENTIFICATION</scope>
    <source>
        <tissue evidence="6">Leaves</tissue>
    </source>
</reference>
<dbReference type="GO" id="GO:1900994">
    <property type="term" value="P:(-)-secologanin biosynthetic process"/>
    <property type="evidence" value="ECO:0007669"/>
    <property type="project" value="UniProtKB-ARBA"/>
</dbReference>
<dbReference type="InterPro" id="IPR002213">
    <property type="entry name" value="UDP_glucos_trans"/>
</dbReference>
<dbReference type="Gene3D" id="3.40.50.2000">
    <property type="entry name" value="Glycogen Phosphorylase B"/>
    <property type="match status" value="2"/>
</dbReference>
<evidence type="ECO:0000256" key="4">
    <source>
        <dbReference type="RuleBase" id="RU362057"/>
    </source>
</evidence>
<dbReference type="RefSeq" id="XP_027109387.1">
    <property type="nucleotide sequence ID" value="XM_027253586.1"/>
</dbReference>
<evidence type="ECO:0000313" key="6">
    <source>
        <dbReference type="RefSeq" id="XP_027109387.1"/>
    </source>
</evidence>
<keyword evidence="5" id="KW-1185">Reference proteome</keyword>
<protein>
    <recommendedName>
        <fullName evidence="4">Glycosyltransferase</fullName>
        <ecNumber evidence="4">2.4.1.-</ecNumber>
    </recommendedName>
</protein>
<comment type="similarity">
    <text evidence="1 3">Belongs to the UDP-glycosyltransferase family.</text>
</comment>
<dbReference type="FunFam" id="3.40.50.2000:FF:000120">
    <property type="entry name" value="UDP-glycosyltransferase 76C1"/>
    <property type="match status" value="1"/>
</dbReference>
<evidence type="ECO:0000256" key="1">
    <source>
        <dbReference type="ARBA" id="ARBA00009995"/>
    </source>
</evidence>
<keyword evidence="3" id="KW-0328">Glycosyltransferase</keyword>
<dbReference type="InterPro" id="IPR035595">
    <property type="entry name" value="UDP_glycos_trans_CS"/>
</dbReference>
<evidence type="ECO:0000256" key="2">
    <source>
        <dbReference type="ARBA" id="ARBA00022679"/>
    </source>
</evidence>
<dbReference type="FunFam" id="3.40.50.2000:FF:000040">
    <property type="entry name" value="UDP-glycosyltransferase 76C1"/>
    <property type="match status" value="1"/>
</dbReference>
<dbReference type="OrthoDB" id="5835829at2759"/>
<dbReference type="CDD" id="cd03784">
    <property type="entry name" value="GT1_Gtf-like"/>
    <property type="match status" value="1"/>
</dbReference>
<gene>
    <name evidence="6" type="primary">LOC113729268</name>
</gene>
<evidence type="ECO:0000313" key="5">
    <source>
        <dbReference type="Proteomes" id="UP001652660"/>
    </source>
</evidence>
<dbReference type="AlphaFoldDB" id="A0A6P6W5D9"/>
<dbReference type="GO" id="GO:0080044">
    <property type="term" value="F:quercetin 7-O-glucosyltransferase activity"/>
    <property type="evidence" value="ECO:0007669"/>
    <property type="project" value="TreeGrafter"/>
</dbReference>
<dbReference type="SUPFAM" id="SSF53756">
    <property type="entry name" value="UDP-Glycosyltransferase/glycogen phosphorylase"/>
    <property type="match status" value="1"/>
</dbReference>
<dbReference type="PANTHER" id="PTHR11926">
    <property type="entry name" value="GLUCOSYL/GLUCURONOSYL TRANSFERASES"/>
    <property type="match status" value="1"/>
</dbReference>
<evidence type="ECO:0000256" key="3">
    <source>
        <dbReference type="RuleBase" id="RU003718"/>
    </source>
</evidence>
<dbReference type="EC" id="2.4.1.-" evidence="4"/>
<dbReference type="PANTHER" id="PTHR11926:SF1374">
    <property type="entry name" value="UDP-GLYCOSYLTRANSFERASE 76F1-RELATED"/>
    <property type="match status" value="1"/>
</dbReference>
<dbReference type="GO" id="GO:0080043">
    <property type="term" value="F:quercetin 3-O-glucosyltransferase activity"/>
    <property type="evidence" value="ECO:0007669"/>
    <property type="project" value="TreeGrafter"/>
</dbReference>
<dbReference type="Pfam" id="PF00201">
    <property type="entry name" value="UDPGT"/>
    <property type="match status" value="1"/>
</dbReference>
<name>A0A6P6W5D9_COFAR</name>
<organism evidence="5 6">
    <name type="scientific">Coffea arabica</name>
    <name type="common">Arabian coffee</name>
    <dbReference type="NCBI Taxonomy" id="13443"/>
    <lineage>
        <taxon>Eukaryota</taxon>
        <taxon>Viridiplantae</taxon>
        <taxon>Streptophyta</taxon>
        <taxon>Embryophyta</taxon>
        <taxon>Tracheophyta</taxon>
        <taxon>Spermatophyta</taxon>
        <taxon>Magnoliopsida</taxon>
        <taxon>eudicotyledons</taxon>
        <taxon>Gunneridae</taxon>
        <taxon>Pentapetalae</taxon>
        <taxon>asterids</taxon>
        <taxon>lamiids</taxon>
        <taxon>Gentianales</taxon>
        <taxon>Rubiaceae</taxon>
        <taxon>Ixoroideae</taxon>
        <taxon>Gardenieae complex</taxon>
        <taxon>Bertiereae - Coffeeae clade</taxon>
        <taxon>Coffeeae</taxon>
        <taxon>Coffea</taxon>
    </lineage>
</organism>
<accession>A0A6P6W5D9</accession>
<proteinExistence type="inferred from homology"/>
<dbReference type="PROSITE" id="PS00375">
    <property type="entry name" value="UDPGT"/>
    <property type="match status" value="1"/>
</dbReference>
<dbReference type="GeneID" id="113729268"/>
<sequence length="455" mass="50964">MVILRAQKRSIVLVPFPYQGHTTPMLQLGKILHSRGFSIIVAHTKFNSLNTLNHPEFVFFPLEDNVSAGLDTSIGNISAVITAINENCKVSLQDSLAQMMKDRENHGHVCCIIYDAVMHFSRSVANHLNISSMVLGTFSAFYMQTHHTILRLGAENSIPLQESKLLEPVPELHALRFKDLLIPVNTEIPQTVLELLKDISNIGSSIGIIWNTTEDLDHKSLSELRQLYKVPIFPIGPFHKIVPASSTSFLKEDTSCIEWLDKQAPNSVLYISLGSLACIEEKELEETAWGLAKSGQPFLWVVRPCSVNGSNWIEQLPNGFQDCIGERGQIVKWAPQKEVLGHPAVGGFLTHCGWNSTLESLCEAVPMICRPCFSDQMANARYITHVWKVGLELEEVNDREVIGKTVKRLMIENEGKQVRQRVLDMKQKLDTSMKKSGASYQSLSDLTDFINSFPL</sequence>
<keyword evidence="2 3" id="KW-0808">Transferase</keyword>
<reference evidence="5" key="1">
    <citation type="journal article" date="2025" name="Foods">
        <title>Unveiling the Microbial Signatures of Arabica Coffee Cherries: Insights into Ripeness Specific Diversity, Functional Traits, and Implications for Quality and Safety.</title>
        <authorList>
            <consortium name="RefSeq"/>
            <person name="Tenea G.N."/>
            <person name="Cifuentes V."/>
            <person name="Reyes P."/>
            <person name="Cevallos-Vallejos M."/>
        </authorList>
    </citation>
    <scope>NUCLEOTIDE SEQUENCE [LARGE SCALE GENOMIC DNA]</scope>
</reference>